<dbReference type="InterPro" id="IPR018866">
    <property type="entry name" value="Znf-4CXXC_R1"/>
</dbReference>
<organism evidence="7 8">
    <name type="scientific">Olpidium bornovanus</name>
    <dbReference type="NCBI Taxonomy" id="278681"/>
    <lineage>
        <taxon>Eukaryota</taxon>
        <taxon>Fungi</taxon>
        <taxon>Fungi incertae sedis</taxon>
        <taxon>Olpidiomycota</taxon>
        <taxon>Olpidiomycotina</taxon>
        <taxon>Olpidiomycetes</taxon>
        <taxon>Olpidiales</taxon>
        <taxon>Olpidiaceae</taxon>
        <taxon>Olpidium</taxon>
    </lineage>
</organism>
<keyword evidence="2" id="KW-0805">Transcription regulation</keyword>
<evidence type="ECO:0000313" key="8">
    <source>
        <dbReference type="Proteomes" id="UP000673691"/>
    </source>
</evidence>
<dbReference type="Proteomes" id="UP000673691">
    <property type="component" value="Unassembled WGS sequence"/>
</dbReference>
<comment type="subcellular location">
    <subcellularLocation>
        <location evidence="1">Nucleus</location>
    </subcellularLocation>
</comment>
<evidence type="ECO:0000313" key="7">
    <source>
        <dbReference type="EMBL" id="KAG5461573.1"/>
    </source>
</evidence>
<feature type="region of interest" description="Disordered" evidence="5">
    <location>
        <begin position="96"/>
        <end position="195"/>
    </location>
</feature>
<name>A0A8H8DKD9_9FUNG</name>
<comment type="caution">
    <text evidence="7">The sequence shown here is derived from an EMBL/GenBank/DDBJ whole genome shotgun (WGS) entry which is preliminary data.</text>
</comment>
<evidence type="ECO:0000256" key="5">
    <source>
        <dbReference type="SAM" id="MobiDB-lite"/>
    </source>
</evidence>
<keyword evidence="3" id="KW-0804">Transcription</keyword>
<keyword evidence="4" id="KW-0539">Nucleus</keyword>
<reference evidence="7 8" key="1">
    <citation type="journal article" name="Sci. Rep.">
        <title>Genome-scale phylogenetic analyses confirm Olpidium as the closest living zoosporic fungus to the non-flagellated, terrestrial fungi.</title>
        <authorList>
            <person name="Chang Y."/>
            <person name="Rochon D."/>
            <person name="Sekimoto S."/>
            <person name="Wang Y."/>
            <person name="Chovatia M."/>
            <person name="Sandor L."/>
            <person name="Salamov A."/>
            <person name="Grigoriev I.V."/>
            <person name="Stajich J.E."/>
            <person name="Spatafora J.W."/>
        </authorList>
    </citation>
    <scope>NUCLEOTIDE SEQUENCE [LARGE SCALE GENOMIC DNA]</scope>
    <source>
        <strain evidence="7">S191</strain>
    </source>
</reference>
<protein>
    <recommendedName>
        <fullName evidence="6">Zinc-finger domain-containing protein</fullName>
    </recommendedName>
</protein>
<feature type="region of interest" description="Disordered" evidence="5">
    <location>
        <begin position="209"/>
        <end position="317"/>
    </location>
</feature>
<dbReference type="EMBL" id="JAEFCI010003440">
    <property type="protein sequence ID" value="KAG5461573.1"/>
    <property type="molecule type" value="Genomic_DNA"/>
</dbReference>
<dbReference type="OrthoDB" id="298344at2759"/>
<feature type="compositionally biased region" description="Polar residues" evidence="5">
    <location>
        <begin position="104"/>
        <end position="126"/>
    </location>
</feature>
<dbReference type="Pfam" id="PF10497">
    <property type="entry name" value="zf-4CXXC_R1"/>
    <property type="match status" value="1"/>
</dbReference>
<feature type="compositionally biased region" description="Polar residues" evidence="5">
    <location>
        <begin position="220"/>
        <end position="229"/>
    </location>
</feature>
<evidence type="ECO:0000256" key="4">
    <source>
        <dbReference type="ARBA" id="ARBA00023242"/>
    </source>
</evidence>
<evidence type="ECO:0000259" key="6">
    <source>
        <dbReference type="Pfam" id="PF10497"/>
    </source>
</evidence>
<evidence type="ECO:0000256" key="1">
    <source>
        <dbReference type="ARBA" id="ARBA00004123"/>
    </source>
</evidence>
<sequence length="417" mass="45234">MLHCSTCSQNAYCGKCMWTAYGERIYELARLKTWDCHACRKECKCSDCKNCPDNVPRDDLKPEAFRPRDAFYEAPDPERFRLSVFDTIRAEWQESATRKEPFIRQQTGGESSSSNGRPGQTGTETSGAGDLPMTGAELSAAVPPPSLEPLESAARPPGCQADPPIVSKTALTATRQLPSKPEARLHRSRTRGSAEDLRAAAVGGHVDEEAPAAKRRTVKKTQTAATSAQPEAMDCGEFDFPDQPFRVWSPDRLRNGDGKLPAPRRRGRASADNSLRRVTRGQTAARQAASSPRSTNTQKEPAQSFPATADPHGPASAGNVNHPAFMPNMTDAARVNIIAQQLRRYFSEKGLNRSQAALQEAVAGDASEFARPTAADRLAEFMAMQKMVCDFFGAGHPLARAIVEDLAENGAGFLAGD</sequence>
<keyword evidence="8" id="KW-1185">Reference proteome</keyword>
<dbReference type="AlphaFoldDB" id="A0A8H8DKD9"/>
<accession>A0A8H8DKD9</accession>
<gene>
    <name evidence="7" type="ORF">BJ554DRAFT_6211</name>
</gene>
<feature type="compositionally biased region" description="Polar residues" evidence="5">
    <location>
        <begin position="280"/>
        <end position="301"/>
    </location>
</feature>
<dbReference type="GO" id="GO:0005634">
    <property type="term" value="C:nucleus"/>
    <property type="evidence" value="ECO:0007669"/>
    <property type="project" value="UniProtKB-SubCell"/>
</dbReference>
<feature type="domain" description="Zinc-finger" evidence="6">
    <location>
        <begin position="4"/>
        <end position="60"/>
    </location>
</feature>
<proteinExistence type="predicted"/>
<evidence type="ECO:0000256" key="3">
    <source>
        <dbReference type="ARBA" id="ARBA00023163"/>
    </source>
</evidence>
<evidence type="ECO:0000256" key="2">
    <source>
        <dbReference type="ARBA" id="ARBA00023015"/>
    </source>
</evidence>